<reference evidence="1 2" key="1">
    <citation type="submission" date="2016-03" db="EMBL/GenBank/DDBJ databases">
        <title>EvidentialGene: Evidence-directed Construction of Genes on Genomes.</title>
        <authorList>
            <person name="Gilbert D.G."/>
            <person name="Choi J.-H."/>
            <person name="Mockaitis K."/>
            <person name="Colbourne J."/>
            <person name="Pfrender M."/>
        </authorList>
    </citation>
    <scope>NUCLEOTIDE SEQUENCE [LARGE SCALE GENOMIC DNA]</scope>
    <source>
        <strain evidence="1 2">Xinb3</strain>
        <tissue evidence="1">Complete organism</tissue>
    </source>
</reference>
<dbReference type="Proteomes" id="UP000076858">
    <property type="component" value="Unassembled WGS sequence"/>
</dbReference>
<organism evidence="1 2">
    <name type="scientific">Daphnia magna</name>
    <dbReference type="NCBI Taxonomy" id="35525"/>
    <lineage>
        <taxon>Eukaryota</taxon>
        <taxon>Metazoa</taxon>
        <taxon>Ecdysozoa</taxon>
        <taxon>Arthropoda</taxon>
        <taxon>Crustacea</taxon>
        <taxon>Branchiopoda</taxon>
        <taxon>Diplostraca</taxon>
        <taxon>Cladocera</taxon>
        <taxon>Anomopoda</taxon>
        <taxon>Daphniidae</taxon>
        <taxon>Daphnia</taxon>
    </lineage>
</organism>
<sequence>RHHRSVGRSCLGFRKALLSETNLSGTGLSSSGLRKILRLRKIIYLHFKLKHEMLNCTIYFIFFVI</sequence>
<feature type="non-terminal residue" evidence="1">
    <location>
        <position position="1"/>
    </location>
</feature>
<keyword evidence="2" id="KW-1185">Reference proteome</keyword>
<proteinExistence type="predicted"/>
<evidence type="ECO:0000313" key="1">
    <source>
        <dbReference type="EMBL" id="KZS00417.1"/>
    </source>
</evidence>
<evidence type="ECO:0000313" key="2">
    <source>
        <dbReference type="Proteomes" id="UP000076858"/>
    </source>
</evidence>
<protein>
    <submittedName>
        <fullName evidence="1">Uncharacterized protein</fullName>
    </submittedName>
</protein>
<feature type="non-terminal residue" evidence="1">
    <location>
        <position position="65"/>
    </location>
</feature>
<dbReference type="EMBL" id="LRGB01010091">
    <property type="protein sequence ID" value="KZS00417.1"/>
    <property type="molecule type" value="Genomic_DNA"/>
</dbReference>
<dbReference type="AlphaFoldDB" id="A0A164HNI9"/>
<accession>A0A164HNI9</accession>
<name>A0A164HNI9_9CRUS</name>
<comment type="caution">
    <text evidence="1">The sequence shown here is derived from an EMBL/GenBank/DDBJ whole genome shotgun (WGS) entry which is preliminary data.</text>
</comment>
<gene>
    <name evidence="1" type="ORF">APZ42_003274</name>
</gene>